<proteinExistence type="predicted"/>
<evidence type="ECO:0000256" key="7">
    <source>
        <dbReference type="ARBA" id="ARBA00023242"/>
    </source>
</evidence>
<feature type="compositionally biased region" description="Basic residues" evidence="9">
    <location>
        <begin position="133"/>
        <end position="142"/>
    </location>
</feature>
<evidence type="ECO:0000256" key="6">
    <source>
        <dbReference type="ARBA" id="ARBA00023163"/>
    </source>
</evidence>
<dbReference type="SMART" id="SM00355">
    <property type="entry name" value="ZnF_C2H2"/>
    <property type="match status" value="3"/>
</dbReference>
<feature type="region of interest" description="Disordered" evidence="9">
    <location>
        <begin position="392"/>
        <end position="422"/>
    </location>
</feature>
<dbReference type="PANTHER" id="PTHR46179">
    <property type="entry name" value="ZINC FINGER PROTEIN"/>
    <property type="match status" value="1"/>
</dbReference>
<feature type="domain" description="C2H2-type" evidence="10">
    <location>
        <begin position="425"/>
        <end position="454"/>
    </location>
</feature>
<reference evidence="11 12" key="1">
    <citation type="submission" date="2024-01" db="EMBL/GenBank/DDBJ databases">
        <title>Complete genome of Cladobotryum mycophilum ATHUM6906.</title>
        <authorList>
            <person name="Christinaki A.C."/>
            <person name="Myridakis A.I."/>
            <person name="Kouvelis V.N."/>
        </authorList>
    </citation>
    <scope>NUCLEOTIDE SEQUENCE [LARGE SCALE GENOMIC DNA]</scope>
    <source>
        <strain evidence="11 12">ATHUM6906</strain>
    </source>
</reference>
<dbReference type="InterPro" id="IPR013087">
    <property type="entry name" value="Znf_C2H2_type"/>
</dbReference>
<evidence type="ECO:0000256" key="8">
    <source>
        <dbReference type="PROSITE-ProRule" id="PRU00042"/>
    </source>
</evidence>
<feature type="region of interest" description="Disordered" evidence="9">
    <location>
        <begin position="522"/>
        <end position="557"/>
    </location>
</feature>
<keyword evidence="2" id="KW-0479">Metal-binding</keyword>
<name>A0ABR0SG18_9HYPO</name>
<feature type="compositionally biased region" description="Basic residues" evidence="9">
    <location>
        <begin position="1"/>
        <end position="11"/>
    </location>
</feature>
<evidence type="ECO:0000256" key="1">
    <source>
        <dbReference type="ARBA" id="ARBA00004123"/>
    </source>
</evidence>
<evidence type="ECO:0000256" key="5">
    <source>
        <dbReference type="ARBA" id="ARBA00023015"/>
    </source>
</evidence>
<comment type="subcellular location">
    <subcellularLocation>
        <location evidence="1">Nucleus</location>
    </subcellularLocation>
</comment>
<evidence type="ECO:0000313" key="11">
    <source>
        <dbReference type="EMBL" id="KAK5990766.1"/>
    </source>
</evidence>
<feature type="region of interest" description="Disordered" evidence="9">
    <location>
        <begin position="131"/>
        <end position="153"/>
    </location>
</feature>
<feature type="compositionally biased region" description="Low complexity" evidence="9">
    <location>
        <begin position="538"/>
        <end position="555"/>
    </location>
</feature>
<dbReference type="PROSITE" id="PS00028">
    <property type="entry name" value="ZINC_FINGER_C2H2_1"/>
    <property type="match status" value="1"/>
</dbReference>
<keyword evidence="7" id="KW-0539">Nucleus</keyword>
<evidence type="ECO:0000259" key="10">
    <source>
        <dbReference type="PROSITE" id="PS50157"/>
    </source>
</evidence>
<dbReference type="PROSITE" id="PS50157">
    <property type="entry name" value="ZINC_FINGER_C2H2_2"/>
    <property type="match status" value="1"/>
</dbReference>
<evidence type="ECO:0000256" key="4">
    <source>
        <dbReference type="ARBA" id="ARBA00022833"/>
    </source>
</evidence>
<evidence type="ECO:0000256" key="2">
    <source>
        <dbReference type="ARBA" id="ARBA00022723"/>
    </source>
</evidence>
<gene>
    <name evidence="11" type="ORF">PT974_09038</name>
</gene>
<evidence type="ECO:0000256" key="9">
    <source>
        <dbReference type="SAM" id="MobiDB-lite"/>
    </source>
</evidence>
<organism evidence="11 12">
    <name type="scientific">Cladobotryum mycophilum</name>
    <dbReference type="NCBI Taxonomy" id="491253"/>
    <lineage>
        <taxon>Eukaryota</taxon>
        <taxon>Fungi</taxon>
        <taxon>Dikarya</taxon>
        <taxon>Ascomycota</taxon>
        <taxon>Pezizomycotina</taxon>
        <taxon>Sordariomycetes</taxon>
        <taxon>Hypocreomycetidae</taxon>
        <taxon>Hypocreales</taxon>
        <taxon>Hypocreaceae</taxon>
        <taxon>Cladobotryum</taxon>
    </lineage>
</organism>
<comment type="caution">
    <text evidence="11">The sequence shown here is derived from an EMBL/GenBank/DDBJ whole genome shotgun (WGS) entry which is preliminary data.</text>
</comment>
<dbReference type="PANTHER" id="PTHR46179:SF13">
    <property type="entry name" value="C2H2-TYPE DOMAIN-CONTAINING PROTEIN"/>
    <property type="match status" value="1"/>
</dbReference>
<dbReference type="EMBL" id="JAVFKD010000014">
    <property type="protein sequence ID" value="KAK5990766.1"/>
    <property type="molecule type" value="Genomic_DNA"/>
</dbReference>
<evidence type="ECO:0000313" key="12">
    <source>
        <dbReference type="Proteomes" id="UP001338125"/>
    </source>
</evidence>
<dbReference type="InterPro" id="IPR051061">
    <property type="entry name" value="Zinc_finger_trans_reg"/>
</dbReference>
<evidence type="ECO:0000256" key="3">
    <source>
        <dbReference type="ARBA" id="ARBA00022771"/>
    </source>
</evidence>
<dbReference type="Proteomes" id="UP001338125">
    <property type="component" value="Unassembled WGS sequence"/>
</dbReference>
<feature type="region of interest" description="Disordered" evidence="9">
    <location>
        <begin position="1"/>
        <end position="20"/>
    </location>
</feature>
<dbReference type="Gene3D" id="3.30.160.60">
    <property type="entry name" value="Classic Zinc Finger"/>
    <property type="match status" value="1"/>
</dbReference>
<keyword evidence="4" id="KW-0862">Zinc</keyword>
<keyword evidence="5" id="KW-0805">Transcription regulation</keyword>
<protein>
    <submittedName>
        <fullName evidence="11">Zinc finger transcription factor ace1</fullName>
    </submittedName>
</protein>
<sequence>MSFSNPRRRAPVTRPGTDCENGLSLKTTTALRKGATFHSPTSPSISDDDFTPPRLTRSQSHFDDVVDANRRRIAMTLNDIDEALAKTEHLSLSDKTPKKKKSLRDINLPIPRGFLELPVVDPVMAQAQERRVLRPRSVRKTKDHASDSGIGSSVVSTNEKCVAAETAKKSGKPQATALTRSAASSTTALLPSLGRRAINRIREHTLRPLLEKPTLKDFEPIILDVPRRIRSKEIICLRDLEKTLVFMAPVSQLLTDDGVWGDAYRTLRKKEKAKTAALYLDFCLTSIRCIQATVEFLTDREQVRPGDRPYTNGYFLDLKEQIYQYGRQLAAAKDKGGLSDDMDLDQSDEIRLHGGIAENGRPAELVRIKKDGTAISMATGEVIDLNESPAQLKRSLSEQREDEEEIMRSMARRKKNASPEELAPKRCREPGCTKEFKRPCDLTKHEKTHSRPWKCPIPTCKYHDYGWPTEKEMDRHINDKHSDAPAMYECLFKPCPYKSKRESNCKQHMEKAHGWTYVRTKTNGKKLPSNAGASVQQTPPLGSISTPSTTPSYSVPTPPGETVAQMMPNDFPLYPNEADWLSTYGLQPDTIDTMDLDLALENPSPASATSYEQYPPYQNGSTFIINDEDIYAAPVQIPAQLPTPEQLYNKMMPHQQLPMYQQQPCMIAPVVNQPHFSPTGQQNAVLYTPTSLREVDEGFDESFGTDGVDFQLFPTAVGKANFQSLFGEMPAAEIPSANLGFSQSSQDIFQQLYNLDYHTFQE</sequence>
<keyword evidence="3 8" id="KW-0863">Zinc-finger</keyword>
<accession>A0ABR0SG18</accession>
<keyword evidence="6" id="KW-0804">Transcription</keyword>
<feature type="region of interest" description="Disordered" evidence="9">
    <location>
        <begin position="32"/>
        <end position="57"/>
    </location>
</feature>
<keyword evidence="12" id="KW-1185">Reference proteome</keyword>